<gene>
    <name evidence="2" type="ORF">SAMN05216233_106162</name>
</gene>
<reference evidence="2 3" key="1">
    <citation type="submission" date="2016-10" db="EMBL/GenBank/DDBJ databases">
        <authorList>
            <person name="de Groot N.N."/>
        </authorList>
    </citation>
    <scope>NUCLEOTIDE SEQUENCE [LARGE SCALE GENOMIC DNA]</scope>
    <source>
        <strain evidence="2 3">AA1</strain>
    </source>
</reference>
<evidence type="ECO:0000313" key="2">
    <source>
        <dbReference type="EMBL" id="SCY29267.1"/>
    </source>
</evidence>
<organism evidence="2 3">
    <name type="scientific">Desulfoluna spongiiphila</name>
    <dbReference type="NCBI Taxonomy" id="419481"/>
    <lineage>
        <taxon>Bacteria</taxon>
        <taxon>Pseudomonadati</taxon>
        <taxon>Thermodesulfobacteriota</taxon>
        <taxon>Desulfobacteria</taxon>
        <taxon>Desulfobacterales</taxon>
        <taxon>Desulfolunaceae</taxon>
        <taxon>Desulfoluna</taxon>
    </lineage>
</organism>
<dbReference type="OrthoDB" id="5421423at2"/>
<sequence length="115" mass="12337">MTHLTRLLFMTLFGVATLMGCAGNSGSPEPAAPAISESTQGHHEFDIHGKVVFTGLEGGFFAIEGNDGHTYDPINLPAPFQKDGLKVKITARKRTDISSIHMRGTIIEIIGISTE</sequence>
<proteinExistence type="predicted"/>
<dbReference type="PROSITE" id="PS51257">
    <property type="entry name" value="PROKAR_LIPOPROTEIN"/>
    <property type="match status" value="1"/>
</dbReference>
<protein>
    <submittedName>
        <fullName evidence="2">Uncharacterized protein</fullName>
    </submittedName>
</protein>
<dbReference type="RefSeq" id="WP_139163936.1">
    <property type="nucleotide sequence ID" value="NZ_FMUX01000006.1"/>
</dbReference>
<dbReference type="AlphaFoldDB" id="A0A1G5EQI2"/>
<evidence type="ECO:0000313" key="3">
    <source>
        <dbReference type="Proteomes" id="UP000198870"/>
    </source>
</evidence>
<accession>A0A1G5EQI2</accession>
<keyword evidence="1" id="KW-0732">Signal</keyword>
<evidence type="ECO:0000256" key="1">
    <source>
        <dbReference type="SAM" id="SignalP"/>
    </source>
</evidence>
<dbReference type="EMBL" id="FMUX01000006">
    <property type="protein sequence ID" value="SCY29267.1"/>
    <property type="molecule type" value="Genomic_DNA"/>
</dbReference>
<feature type="chain" id="PRO_5011631514" evidence="1">
    <location>
        <begin position="23"/>
        <end position="115"/>
    </location>
</feature>
<keyword evidence="3" id="KW-1185">Reference proteome</keyword>
<dbReference type="Proteomes" id="UP000198870">
    <property type="component" value="Unassembled WGS sequence"/>
</dbReference>
<name>A0A1G5EQI2_9BACT</name>
<feature type="signal peptide" evidence="1">
    <location>
        <begin position="1"/>
        <end position="22"/>
    </location>
</feature>